<feature type="domain" description="Prolyl 4-hydroxylase alpha subunit Fe(2+) 2OG dioxygenase" evidence="1">
    <location>
        <begin position="140"/>
        <end position="238"/>
    </location>
</feature>
<dbReference type="OrthoDB" id="9783171at2"/>
<dbReference type="EMBL" id="PDZR01000006">
    <property type="protein sequence ID" value="PNG26532.1"/>
    <property type="molecule type" value="Genomic_DNA"/>
</dbReference>
<name>A0A2J7TID4_METSI</name>
<comment type="caution">
    <text evidence="2">The sequence shown here is derived from an EMBL/GenBank/DDBJ whole genome shotgun (WGS) entry which is preliminary data.</text>
</comment>
<evidence type="ECO:0000259" key="1">
    <source>
        <dbReference type="Pfam" id="PF13640"/>
    </source>
</evidence>
<proteinExistence type="predicted"/>
<dbReference type="Gene3D" id="2.60.120.620">
    <property type="entry name" value="q2cbj1_9rhob like domain"/>
    <property type="match status" value="1"/>
</dbReference>
<sequence length="268" mass="30477">MVCSCDSDSVCSDKIIIDGISLALDETLNEAFFREDTIKTLHETFIHNKPFPYLVIDGLFPPKLLRLVHADFARLSWSEWRRYDNSNEVKRASIANPRLGHASEFYFNTIYSSRFVNFLERVSGIPGLVTDPSLSAGGLHDIPPGGKFAMHIDFNLHPVTRLDNRLVFITYLNEDWRSSYGGALELWDLETNAKGAEVTPEFGRSVLFYQSSKSLHGHPKPIEAPNERHRRSVAAYYYSNGRSDGDIVTAHCIPNRSQRRRAKDCRAR</sequence>
<evidence type="ECO:0000313" key="3">
    <source>
        <dbReference type="Proteomes" id="UP000236286"/>
    </source>
</evidence>
<dbReference type="InterPro" id="IPR044862">
    <property type="entry name" value="Pro_4_hyd_alph_FE2OG_OXY"/>
</dbReference>
<accession>A0A2J7TID4</accession>
<evidence type="ECO:0000313" key="2">
    <source>
        <dbReference type="EMBL" id="PNG26532.1"/>
    </source>
</evidence>
<reference evidence="2 3" key="1">
    <citation type="submission" date="2017-10" db="EMBL/GenBank/DDBJ databases">
        <title>Genome announcement of Methylocella silvestris TVC from permafrost.</title>
        <authorList>
            <person name="Wang J."/>
            <person name="Geng K."/>
            <person name="Ul-Haque F."/>
            <person name="Crombie A.T."/>
            <person name="Street L.E."/>
            <person name="Wookey P.A."/>
            <person name="Murrell J.C."/>
            <person name="Pratscher J."/>
        </authorList>
    </citation>
    <scope>NUCLEOTIDE SEQUENCE [LARGE SCALE GENOMIC DNA]</scope>
    <source>
        <strain evidence="2 3">TVC</strain>
    </source>
</reference>
<organism evidence="2 3">
    <name type="scientific">Methylocella silvestris</name>
    <dbReference type="NCBI Taxonomy" id="199596"/>
    <lineage>
        <taxon>Bacteria</taxon>
        <taxon>Pseudomonadati</taxon>
        <taxon>Pseudomonadota</taxon>
        <taxon>Alphaproteobacteria</taxon>
        <taxon>Hyphomicrobiales</taxon>
        <taxon>Beijerinckiaceae</taxon>
        <taxon>Methylocella</taxon>
    </lineage>
</organism>
<dbReference type="Pfam" id="PF13640">
    <property type="entry name" value="2OG-FeII_Oxy_3"/>
    <property type="match status" value="1"/>
</dbReference>
<gene>
    <name evidence="2" type="ORF">CR492_07505</name>
</gene>
<dbReference type="Proteomes" id="UP000236286">
    <property type="component" value="Unassembled WGS sequence"/>
</dbReference>
<dbReference type="RefSeq" id="WP_102843128.1">
    <property type="nucleotide sequence ID" value="NZ_PDZR01000006.1"/>
</dbReference>
<dbReference type="AlphaFoldDB" id="A0A2J7TID4"/>
<protein>
    <recommendedName>
        <fullName evidence="1">Prolyl 4-hydroxylase alpha subunit Fe(2+) 2OG dioxygenase domain-containing protein</fullName>
    </recommendedName>
</protein>